<organism evidence="2 3">
    <name type="scientific">Pseudocohnilembus persalinus</name>
    <name type="common">Ciliate</name>
    <dbReference type="NCBI Taxonomy" id="266149"/>
    <lineage>
        <taxon>Eukaryota</taxon>
        <taxon>Sar</taxon>
        <taxon>Alveolata</taxon>
        <taxon>Ciliophora</taxon>
        <taxon>Intramacronucleata</taxon>
        <taxon>Oligohymenophorea</taxon>
        <taxon>Scuticociliatia</taxon>
        <taxon>Philasterida</taxon>
        <taxon>Pseudocohnilembidae</taxon>
        <taxon>Pseudocohnilembus</taxon>
    </lineage>
</organism>
<feature type="region of interest" description="Disordered" evidence="1">
    <location>
        <begin position="108"/>
        <end position="127"/>
    </location>
</feature>
<dbReference type="EMBL" id="LDAU01000110">
    <property type="protein sequence ID" value="KRX04805.1"/>
    <property type="molecule type" value="Genomic_DNA"/>
</dbReference>
<dbReference type="Proteomes" id="UP000054937">
    <property type="component" value="Unassembled WGS sequence"/>
</dbReference>
<protein>
    <submittedName>
        <fullName evidence="2">Uncharacterized protein</fullName>
    </submittedName>
</protein>
<comment type="caution">
    <text evidence="2">The sequence shown here is derived from an EMBL/GenBank/DDBJ whole genome shotgun (WGS) entry which is preliminary data.</text>
</comment>
<evidence type="ECO:0000313" key="3">
    <source>
        <dbReference type="Proteomes" id="UP000054937"/>
    </source>
</evidence>
<dbReference type="InParanoid" id="A0A0V0QSD2"/>
<keyword evidence="3" id="KW-1185">Reference proteome</keyword>
<dbReference type="AlphaFoldDB" id="A0A0V0QSD2"/>
<sequence>MQESAFGQYIYYRNFHTVMKAKMYFLYTEYIVHMKSFKLQLEQAKQKKGCNTTKFLNEQLLYEILKKYTTLTPTCYICIFHCTQEKNSKLSQTKTSFLGQTLQPINEDKKQSSSQSQQSQQNLQKTIQNSQSLENHLGYFRRLQNIRASNLQRVGKYSIYYSNSQSLSREDVLKNQQKMFEYFEDLKSSIDFYTTRSKQDRESQRLIEFNFSRLNQKWYFASFLVRMTKNQQQQEEYRKKYMEFFNFLQNTWNYTSLATFDVDALKILEINQQ</sequence>
<evidence type="ECO:0000313" key="2">
    <source>
        <dbReference type="EMBL" id="KRX04805.1"/>
    </source>
</evidence>
<reference evidence="2 3" key="1">
    <citation type="journal article" date="2015" name="Sci. Rep.">
        <title>Genome of the facultative scuticociliatosis pathogen Pseudocohnilembus persalinus provides insight into its virulence through horizontal gene transfer.</title>
        <authorList>
            <person name="Xiong J."/>
            <person name="Wang G."/>
            <person name="Cheng J."/>
            <person name="Tian M."/>
            <person name="Pan X."/>
            <person name="Warren A."/>
            <person name="Jiang C."/>
            <person name="Yuan D."/>
            <person name="Miao W."/>
        </authorList>
    </citation>
    <scope>NUCLEOTIDE SEQUENCE [LARGE SCALE GENOMIC DNA]</scope>
    <source>
        <strain evidence="2">36N120E</strain>
    </source>
</reference>
<accession>A0A0V0QSD2</accession>
<evidence type="ECO:0000256" key="1">
    <source>
        <dbReference type="SAM" id="MobiDB-lite"/>
    </source>
</evidence>
<feature type="compositionally biased region" description="Low complexity" evidence="1">
    <location>
        <begin position="112"/>
        <end position="121"/>
    </location>
</feature>
<proteinExistence type="predicted"/>
<gene>
    <name evidence="2" type="ORF">PPERSA_06439</name>
</gene>
<name>A0A0V0QSD2_PSEPJ</name>